<dbReference type="RefSeq" id="WP_270147308.1">
    <property type="nucleotide sequence ID" value="NZ_CP115450.1"/>
</dbReference>
<dbReference type="Proteomes" id="UP001212821">
    <property type="component" value="Chromosome"/>
</dbReference>
<dbReference type="PRINTS" id="PR00359">
    <property type="entry name" value="BP450"/>
</dbReference>
<dbReference type="SUPFAM" id="SSF48264">
    <property type="entry name" value="Cytochrome P450"/>
    <property type="match status" value="1"/>
</dbReference>
<evidence type="ECO:0000313" key="3">
    <source>
        <dbReference type="Proteomes" id="UP001212821"/>
    </source>
</evidence>
<keyword evidence="3" id="KW-1185">Reference proteome</keyword>
<name>A0ABY7Q8W0_9ACTN</name>
<protein>
    <submittedName>
        <fullName evidence="2">Cytochrome P450</fullName>
    </submittedName>
</protein>
<dbReference type="EMBL" id="CP115450">
    <property type="protein sequence ID" value="WBP89148.1"/>
    <property type="molecule type" value="Genomic_DNA"/>
</dbReference>
<reference evidence="3" key="1">
    <citation type="submission" date="2022-12" db="EMBL/GenBank/DDBJ databases">
        <authorList>
            <person name="Mo P."/>
        </authorList>
    </citation>
    <scope>NUCLEOTIDE SEQUENCE [LARGE SCALE GENOMIC DNA]</scope>
    <source>
        <strain evidence="3">HUAS 3-15</strain>
    </source>
</reference>
<evidence type="ECO:0000256" key="1">
    <source>
        <dbReference type="ARBA" id="ARBA00010617"/>
    </source>
</evidence>
<dbReference type="InterPro" id="IPR036396">
    <property type="entry name" value="Cyt_P450_sf"/>
</dbReference>
<dbReference type="InterPro" id="IPR001128">
    <property type="entry name" value="Cyt_P450"/>
</dbReference>
<proteinExistence type="inferred from homology"/>
<evidence type="ECO:0000313" key="2">
    <source>
        <dbReference type="EMBL" id="WBP89148.1"/>
    </source>
</evidence>
<dbReference type="Pfam" id="PF00067">
    <property type="entry name" value="p450"/>
    <property type="match status" value="1"/>
</dbReference>
<comment type="similarity">
    <text evidence="1">Belongs to the cytochrome P450 family.</text>
</comment>
<dbReference type="PANTHER" id="PTHR46696:SF1">
    <property type="entry name" value="CYTOCHROME P450 YJIB-RELATED"/>
    <property type="match status" value="1"/>
</dbReference>
<dbReference type="PANTHER" id="PTHR46696">
    <property type="entry name" value="P450, PUTATIVE (EUROFUNG)-RELATED"/>
    <property type="match status" value="1"/>
</dbReference>
<accession>A0ABY7Q8W0</accession>
<gene>
    <name evidence="2" type="ORF">O1G21_27105</name>
</gene>
<organism evidence="2 3">
    <name type="scientific">Kitasatospora cathayae</name>
    <dbReference type="NCBI Taxonomy" id="3004092"/>
    <lineage>
        <taxon>Bacteria</taxon>
        <taxon>Bacillati</taxon>
        <taxon>Actinomycetota</taxon>
        <taxon>Actinomycetes</taxon>
        <taxon>Kitasatosporales</taxon>
        <taxon>Streptomycetaceae</taxon>
        <taxon>Kitasatospora</taxon>
    </lineage>
</organism>
<dbReference type="InterPro" id="IPR002397">
    <property type="entry name" value="Cyt_P450_B"/>
</dbReference>
<dbReference type="Gene3D" id="1.10.630.10">
    <property type="entry name" value="Cytochrome P450"/>
    <property type="match status" value="1"/>
</dbReference>
<sequence length="392" mass="41165">MLLTDPGLGRRIQLQQGLVWLAAAQGDPCAALLRGLDTDPREYWRRLTERPLGRSATGAWVTARHAVASRAAAEPALCERPLLDGFGPSAADGAPQDQVPADGGDDPVFDVEQAWRRALAAVPAATGGDGGWDVVAVARAAAVEALALAWGLDADGRLELSAAVELTDGLLDASCYPQNLADTRRIARGVTALRALPAVGGSEERLLLAAVGVRMATDLVVNTLVRYPEATPRQDLEALWERLRAEPGGAARAVAETLRWAGPVQLRTLVAQAPCELAGQRIEPGEEVVILLGAANRDAEAFTDPDRYDPDRFAAAAPDRSDPVEAARAAQVVLPGAPSTRVLSFAAASAREGLSRLAVLRPRPNGTEAPARRAAAPVSRSLLAFAARTPLS</sequence>